<keyword evidence="3" id="KW-0812">Transmembrane</keyword>
<dbReference type="EC" id="2.7.7.65" evidence="1"/>
<evidence type="ECO:0000256" key="1">
    <source>
        <dbReference type="ARBA" id="ARBA00012528"/>
    </source>
</evidence>
<dbReference type="Gene3D" id="3.30.70.270">
    <property type="match status" value="1"/>
</dbReference>
<name>A0A9W6ITH4_9HYPH</name>
<dbReference type="Proteomes" id="UP000758856">
    <property type="component" value="Unassembled WGS sequence"/>
</dbReference>
<feature type="transmembrane region" description="Helical" evidence="3">
    <location>
        <begin position="164"/>
        <end position="189"/>
    </location>
</feature>
<reference evidence="5" key="3">
    <citation type="submission" date="2023-01" db="EMBL/GenBank/DDBJ databases">
        <authorList>
            <person name="Sun Q."/>
            <person name="Evtushenko L."/>
        </authorList>
    </citation>
    <scope>NUCLEOTIDE SEQUENCE</scope>
    <source>
        <strain evidence="5">VKM B-1606</strain>
    </source>
</reference>
<keyword evidence="3" id="KW-0472">Membrane</keyword>
<feature type="transmembrane region" description="Helical" evidence="3">
    <location>
        <begin position="59"/>
        <end position="79"/>
    </location>
</feature>
<proteinExistence type="predicted"/>
<feature type="transmembrane region" description="Helical" evidence="3">
    <location>
        <begin position="91"/>
        <end position="110"/>
    </location>
</feature>
<comment type="catalytic activity">
    <reaction evidence="2">
        <text>2 GTP = 3',3'-c-di-GMP + 2 diphosphate</text>
        <dbReference type="Rhea" id="RHEA:24898"/>
        <dbReference type="ChEBI" id="CHEBI:33019"/>
        <dbReference type="ChEBI" id="CHEBI:37565"/>
        <dbReference type="ChEBI" id="CHEBI:58805"/>
        <dbReference type="EC" id="2.7.7.65"/>
    </reaction>
</comment>
<dbReference type="CDD" id="cd01949">
    <property type="entry name" value="GGDEF"/>
    <property type="match status" value="1"/>
</dbReference>
<comment type="caution">
    <text evidence="5">The sequence shown here is derived from an EMBL/GenBank/DDBJ whole genome shotgun (WGS) entry which is preliminary data.</text>
</comment>
<dbReference type="GO" id="GO:0043709">
    <property type="term" value="P:cell adhesion involved in single-species biofilm formation"/>
    <property type="evidence" value="ECO:0007669"/>
    <property type="project" value="TreeGrafter"/>
</dbReference>
<dbReference type="EMBL" id="BSFF01000001">
    <property type="protein sequence ID" value="GLK55074.1"/>
    <property type="molecule type" value="Genomic_DNA"/>
</dbReference>
<organism evidence="5 8">
    <name type="scientific">Methylopila capsulata</name>
    <dbReference type="NCBI Taxonomy" id="61654"/>
    <lineage>
        <taxon>Bacteria</taxon>
        <taxon>Pseudomonadati</taxon>
        <taxon>Pseudomonadota</taxon>
        <taxon>Alphaproteobacteria</taxon>
        <taxon>Hyphomicrobiales</taxon>
        <taxon>Methylopilaceae</taxon>
        <taxon>Methylopila</taxon>
    </lineage>
</organism>
<dbReference type="Proteomes" id="UP001143400">
    <property type="component" value="Unassembled WGS sequence"/>
</dbReference>
<dbReference type="EMBL" id="JAFBCY010000002">
    <property type="protein sequence ID" value="MBM7852009.1"/>
    <property type="molecule type" value="Genomic_DNA"/>
</dbReference>
<dbReference type="PANTHER" id="PTHR45138">
    <property type="entry name" value="REGULATORY COMPONENTS OF SENSORY TRANSDUCTION SYSTEM"/>
    <property type="match status" value="1"/>
</dbReference>
<reference evidence="6 7" key="2">
    <citation type="submission" date="2021-01" db="EMBL/GenBank/DDBJ databases">
        <title>Genomic Encyclopedia of Type Strains, Phase IV (KMG-IV): sequencing the most valuable type-strain genomes for metagenomic binning, comparative biology and taxonomic classification.</title>
        <authorList>
            <person name="Goeker M."/>
        </authorList>
    </citation>
    <scope>NUCLEOTIDE SEQUENCE [LARGE SCALE GENOMIC DNA]</scope>
    <source>
        <strain evidence="6 7">DSM 6130</strain>
    </source>
</reference>
<evidence type="ECO:0000313" key="8">
    <source>
        <dbReference type="Proteomes" id="UP001143400"/>
    </source>
</evidence>
<dbReference type="RefSeq" id="WP_204950373.1">
    <property type="nucleotide sequence ID" value="NZ_BSFF01000001.1"/>
</dbReference>
<dbReference type="InterPro" id="IPR000160">
    <property type="entry name" value="GGDEF_dom"/>
</dbReference>
<keyword evidence="7" id="KW-1185">Reference proteome</keyword>
<dbReference type="AlphaFoldDB" id="A0A9W6ITH4"/>
<evidence type="ECO:0000256" key="2">
    <source>
        <dbReference type="ARBA" id="ARBA00034247"/>
    </source>
</evidence>
<sequence>MNGVLLLSLQALVYFAVMAALLRARFAYGVGLFVCALGVMHFLETYLAAVFFIELPFGLLSPGSTVLFSGKMMMFLLLYIREDAETVRQPIYGLMIGNLLLVALALILRQHETLAPLPGYQADLRFIDQIGVLMIWGTLLLFVDIIALILVFERLMRLFRRQAFPALLVSSALVLTFDQLAFFPVLHWVTGIPFTALGGGWAAKMAAAALYSVFIAIYLRYVEPTERPAFARRRIWDVFDALTYRTRYEDLLARAAIDPLTGAATRSAFEDLRRKRLERSRIDPWPVSLAMVDVDHFKQANDRFGHEAGDEILAAVGRALIGAVRAGDRVFRYGGEEFVVVAERLDSEDAAALGERLRAAVADAFVGTPDRRVTISVGVATSTPGVGDLMATLRKADARLYEAKRAGRDTVIAGA</sequence>
<evidence type="ECO:0000259" key="4">
    <source>
        <dbReference type="PROSITE" id="PS50887"/>
    </source>
</evidence>
<dbReference type="FunFam" id="3.30.70.270:FF:000001">
    <property type="entry name" value="Diguanylate cyclase domain protein"/>
    <property type="match status" value="1"/>
</dbReference>
<feature type="transmembrane region" description="Helical" evidence="3">
    <location>
        <begin position="201"/>
        <end position="222"/>
    </location>
</feature>
<evidence type="ECO:0000313" key="7">
    <source>
        <dbReference type="Proteomes" id="UP000758856"/>
    </source>
</evidence>
<feature type="transmembrane region" description="Helical" evidence="3">
    <location>
        <begin position="6"/>
        <end position="24"/>
    </location>
</feature>
<dbReference type="PANTHER" id="PTHR45138:SF9">
    <property type="entry name" value="DIGUANYLATE CYCLASE DGCM-RELATED"/>
    <property type="match status" value="1"/>
</dbReference>
<protein>
    <recommendedName>
        <fullName evidence="1">diguanylate cyclase</fullName>
        <ecNumber evidence="1">2.7.7.65</ecNumber>
    </recommendedName>
</protein>
<dbReference type="InterPro" id="IPR048533">
    <property type="entry name" value="VUPS"/>
</dbReference>
<feature type="transmembrane region" description="Helical" evidence="3">
    <location>
        <begin position="130"/>
        <end position="152"/>
    </location>
</feature>
<gene>
    <name evidence="5" type="ORF">GCM10008170_10930</name>
    <name evidence="6" type="ORF">JOD31_002234</name>
</gene>
<feature type="transmembrane region" description="Helical" evidence="3">
    <location>
        <begin position="31"/>
        <end position="53"/>
    </location>
</feature>
<keyword evidence="3" id="KW-1133">Transmembrane helix</keyword>
<dbReference type="Pfam" id="PF00990">
    <property type="entry name" value="GGDEF"/>
    <property type="match status" value="1"/>
</dbReference>
<feature type="domain" description="GGDEF" evidence="4">
    <location>
        <begin position="285"/>
        <end position="415"/>
    </location>
</feature>
<evidence type="ECO:0000256" key="3">
    <source>
        <dbReference type="SAM" id="Phobius"/>
    </source>
</evidence>
<dbReference type="InterPro" id="IPR050469">
    <property type="entry name" value="Diguanylate_Cyclase"/>
</dbReference>
<dbReference type="Pfam" id="PF20973">
    <property type="entry name" value="VUPS"/>
    <property type="match status" value="1"/>
</dbReference>
<dbReference type="InterPro" id="IPR029787">
    <property type="entry name" value="Nucleotide_cyclase"/>
</dbReference>
<accession>A0A9W6ITH4</accession>
<dbReference type="InterPro" id="IPR043128">
    <property type="entry name" value="Rev_trsase/Diguanyl_cyclase"/>
</dbReference>
<reference evidence="5" key="1">
    <citation type="journal article" date="2014" name="Int. J. Syst. Evol. Microbiol.">
        <title>Complete genome sequence of Corynebacterium casei LMG S-19264T (=DSM 44701T), isolated from a smear-ripened cheese.</title>
        <authorList>
            <consortium name="US DOE Joint Genome Institute (JGI-PGF)"/>
            <person name="Walter F."/>
            <person name="Albersmeier A."/>
            <person name="Kalinowski J."/>
            <person name="Ruckert C."/>
        </authorList>
    </citation>
    <scope>NUCLEOTIDE SEQUENCE</scope>
    <source>
        <strain evidence="5">VKM B-1606</strain>
    </source>
</reference>
<dbReference type="SUPFAM" id="SSF55073">
    <property type="entry name" value="Nucleotide cyclase"/>
    <property type="match status" value="1"/>
</dbReference>
<dbReference type="GO" id="GO:0052621">
    <property type="term" value="F:diguanylate cyclase activity"/>
    <property type="evidence" value="ECO:0007669"/>
    <property type="project" value="UniProtKB-EC"/>
</dbReference>
<dbReference type="NCBIfam" id="TIGR00254">
    <property type="entry name" value="GGDEF"/>
    <property type="match status" value="1"/>
</dbReference>
<dbReference type="GO" id="GO:0005886">
    <property type="term" value="C:plasma membrane"/>
    <property type="evidence" value="ECO:0007669"/>
    <property type="project" value="TreeGrafter"/>
</dbReference>
<evidence type="ECO:0000313" key="6">
    <source>
        <dbReference type="EMBL" id="MBM7852009.1"/>
    </source>
</evidence>
<dbReference type="GO" id="GO:1902201">
    <property type="term" value="P:negative regulation of bacterial-type flagellum-dependent cell motility"/>
    <property type="evidence" value="ECO:0007669"/>
    <property type="project" value="TreeGrafter"/>
</dbReference>
<evidence type="ECO:0000313" key="5">
    <source>
        <dbReference type="EMBL" id="GLK55074.1"/>
    </source>
</evidence>
<dbReference type="PROSITE" id="PS50887">
    <property type="entry name" value="GGDEF"/>
    <property type="match status" value="1"/>
</dbReference>
<dbReference type="SMART" id="SM00267">
    <property type="entry name" value="GGDEF"/>
    <property type="match status" value="1"/>
</dbReference>